<dbReference type="Pfam" id="PF17390">
    <property type="entry name" value="Bac_rhamnosid_C"/>
    <property type="match status" value="1"/>
</dbReference>
<dbReference type="AlphaFoldDB" id="A0AAD6HN73"/>
<dbReference type="InterPro" id="IPR012341">
    <property type="entry name" value="6hp_glycosidase-like_sf"/>
</dbReference>
<organism evidence="3 4">
    <name type="scientific">Penicillium malachiteum</name>
    <dbReference type="NCBI Taxonomy" id="1324776"/>
    <lineage>
        <taxon>Eukaryota</taxon>
        <taxon>Fungi</taxon>
        <taxon>Dikarya</taxon>
        <taxon>Ascomycota</taxon>
        <taxon>Pezizomycotina</taxon>
        <taxon>Eurotiomycetes</taxon>
        <taxon>Eurotiomycetidae</taxon>
        <taxon>Eurotiales</taxon>
        <taxon>Aspergillaceae</taxon>
        <taxon>Penicillium</taxon>
    </lineage>
</organism>
<dbReference type="Proteomes" id="UP001215712">
    <property type="component" value="Unassembled WGS sequence"/>
</dbReference>
<feature type="domain" description="Alpha-L-rhamnosidase six-hairpin glycosidase" evidence="1">
    <location>
        <begin position="370"/>
        <end position="589"/>
    </location>
</feature>
<accession>A0AAD6HN73</accession>
<protein>
    <submittedName>
        <fullName evidence="3">Uncharacterized protein</fullName>
    </submittedName>
</protein>
<comment type="caution">
    <text evidence="3">The sequence shown here is derived from an EMBL/GenBank/DDBJ whole genome shotgun (WGS) entry which is preliminary data.</text>
</comment>
<evidence type="ECO:0000259" key="2">
    <source>
        <dbReference type="Pfam" id="PF17390"/>
    </source>
</evidence>
<dbReference type="SUPFAM" id="SSF48208">
    <property type="entry name" value="Six-hairpin glycosidases"/>
    <property type="match status" value="1"/>
</dbReference>
<gene>
    <name evidence="3" type="ORF">N7493_005291</name>
</gene>
<feature type="domain" description="Alpha-L-rhamnosidase C-terminal" evidence="2">
    <location>
        <begin position="724"/>
        <end position="789"/>
    </location>
</feature>
<dbReference type="Gene3D" id="2.60.120.560">
    <property type="entry name" value="Exo-inulinase, domain 1"/>
    <property type="match status" value="1"/>
</dbReference>
<dbReference type="EMBL" id="JAQJAN010000006">
    <property type="protein sequence ID" value="KAJ5727471.1"/>
    <property type="molecule type" value="Genomic_DNA"/>
</dbReference>
<keyword evidence="4" id="KW-1185">Reference proteome</keyword>
<name>A0AAD6HN73_9EURO</name>
<dbReference type="Gene3D" id="2.60.420.10">
    <property type="entry name" value="Maltose phosphorylase, domain 3"/>
    <property type="match status" value="1"/>
</dbReference>
<dbReference type="InterPro" id="IPR035396">
    <property type="entry name" value="Bac_rhamnosid6H"/>
</dbReference>
<sequence>MKAAILALPSFNAQYVALGGSLQKPTAPYHEFTLTWDSPYATLDYGAEVAGFPTFEITNIDSPAQIEVKYSEQLSGLAEPLSDGPSLFVASLSNSFRVETFNITSSGQFSSELLQGGQRWQSIRLLTRNTVTIRSVSFKSSVGEVDIDNLPGSFQSSNKLYNEIWNLGARAVSLACFDAGSQTPTVQVSRQGTKVSSSTPNYAASSWNLTEYDLEFDAKISRGGFMWSVGYNFGIRSSGGVLLNLAGNYPEETTYLNTNKTLFPPSTITLAHGVNFVNQTTLTSYKLASFQVPFDVQEDVWYRISTSVRSGRLAVSLNQTQLFNVSLSNYYAGGSSISTSGAFGFGAWQDQSAYIRDVSARDTSGDLVYQDSMTNAATVLPEYNQHKNYFPTCVDGAKRDRLAWLGDFLHTTRIIGVTTNRSDHITGTFKLFLSDQLSTGQLPMAPSLGYSPEIAPKTFAVSGVAFLLPDYHILGLMSFASYMEQSNDTEFAREYWTAWKAAVNWLAEYRSNSTGLIDFSLFGSTFLGPTSGSAVNAASVEAFKGMASVATAVGDTSSAKKWAGIARSLQATLNDKLWSEEYGVYSIQESQPGNFSLAALGFAITSGSANATQIKRALSKLPSLKLGPGYRDSSLVSSSDSSANLSPNTNGFLLPALLQQKQAAPVAFLLDYLWGAMISNDSTTSGASWEYVNQESQPGLGQFTSLSHPWGGAATYALTQYVAGIRPVGFGYKSWVVEPAYAGFGLDEVNATVPTPHGPLSVAWTVQKDVVTVNVDAPAGTTGKLILSKDWACQGDFPSQNCAKVKDFVQTIEGGTVHHFIHRMSA</sequence>
<reference evidence="3" key="1">
    <citation type="journal article" date="2023" name="IMA Fungus">
        <title>Comparative genomic study of the Penicillium genus elucidates a diverse pangenome and 15 lateral gene transfer events.</title>
        <authorList>
            <person name="Petersen C."/>
            <person name="Sorensen T."/>
            <person name="Nielsen M.R."/>
            <person name="Sondergaard T.E."/>
            <person name="Sorensen J.L."/>
            <person name="Fitzpatrick D.A."/>
            <person name="Frisvad J.C."/>
            <person name="Nielsen K.L."/>
        </authorList>
    </citation>
    <scope>NUCLEOTIDE SEQUENCE</scope>
    <source>
        <strain evidence="3">IBT 17514</strain>
    </source>
</reference>
<dbReference type="Pfam" id="PF17389">
    <property type="entry name" value="Bac_rhamnosid6H"/>
    <property type="match status" value="1"/>
</dbReference>
<dbReference type="PANTHER" id="PTHR34987:SF4">
    <property type="entry name" value="ALPHA-L-RHAMNOSIDASE C-TERMINAL DOMAIN-CONTAINING PROTEIN"/>
    <property type="match status" value="1"/>
</dbReference>
<dbReference type="PANTHER" id="PTHR34987">
    <property type="entry name" value="C, PUTATIVE (AFU_ORTHOLOGUE AFUA_3G02880)-RELATED"/>
    <property type="match status" value="1"/>
</dbReference>
<evidence type="ECO:0000313" key="4">
    <source>
        <dbReference type="Proteomes" id="UP001215712"/>
    </source>
</evidence>
<dbReference type="GO" id="GO:0003824">
    <property type="term" value="F:catalytic activity"/>
    <property type="evidence" value="ECO:0007669"/>
    <property type="project" value="UniProtKB-ARBA"/>
</dbReference>
<reference evidence="3" key="2">
    <citation type="submission" date="2023-01" db="EMBL/GenBank/DDBJ databases">
        <authorList>
            <person name="Petersen C."/>
        </authorList>
    </citation>
    <scope>NUCLEOTIDE SEQUENCE</scope>
    <source>
        <strain evidence="3">IBT 17514</strain>
    </source>
</reference>
<evidence type="ECO:0000259" key="1">
    <source>
        <dbReference type="Pfam" id="PF17389"/>
    </source>
</evidence>
<evidence type="ECO:0000313" key="3">
    <source>
        <dbReference type="EMBL" id="KAJ5727471.1"/>
    </source>
</evidence>
<dbReference type="InterPro" id="IPR008928">
    <property type="entry name" value="6-hairpin_glycosidase_sf"/>
</dbReference>
<dbReference type="Gene3D" id="1.50.10.10">
    <property type="match status" value="1"/>
</dbReference>
<proteinExistence type="predicted"/>
<dbReference type="GO" id="GO:0005975">
    <property type="term" value="P:carbohydrate metabolic process"/>
    <property type="evidence" value="ECO:0007669"/>
    <property type="project" value="InterPro"/>
</dbReference>
<dbReference type="InterPro" id="IPR035398">
    <property type="entry name" value="Bac_rhamnosid_C"/>
</dbReference>